<proteinExistence type="predicted"/>
<accession>A0A401G0P2</accession>
<dbReference type="Pfam" id="PF12710">
    <property type="entry name" value="HAD"/>
    <property type="match status" value="1"/>
</dbReference>
<keyword evidence="2" id="KW-1185">Reference proteome</keyword>
<organism evidence="1 2">
    <name type="scientific">Desulfonema ishimotonii</name>
    <dbReference type="NCBI Taxonomy" id="45657"/>
    <lineage>
        <taxon>Bacteria</taxon>
        <taxon>Pseudomonadati</taxon>
        <taxon>Thermodesulfobacteriota</taxon>
        <taxon>Desulfobacteria</taxon>
        <taxon>Desulfobacterales</taxon>
        <taxon>Desulfococcaceae</taxon>
        <taxon>Desulfonema</taxon>
    </lineage>
</organism>
<dbReference type="OrthoDB" id="9804940at2"/>
<dbReference type="AlphaFoldDB" id="A0A401G0P2"/>
<protein>
    <submittedName>
        <fullName evidence="1">2-hydroxy-3-keto-5-methylthiopentenyl-1-phosphat e phosphatase</fullName>
    </submittedName>
</protein>
<dbReference type="RefSeq" id="WP_124329931.1">
    <property type="nucleotide sequence ID" value="NZ_BEXT01000001.1"/>
</dbReference>
<dbReference type="InterPro" id="IPR023214">
    <property type="entry name" value="HAD_sf"/>
</dbReference>
<dbReference type="Gene3D" id="3.40.50.1000">
    <property type="entry name" value="HAD superfamily/HAD-like"/>
    <property type="match status" value="1"/>
</dbReference>
<reference evidence="2" key="1">
    <citation type="submission" date="2017-11" db="EMBL/GenBank/DDBJ databases">
        <authorList>
            <person name="Watanabe M."/>
            <person name="Kojima H."/>
        </authorList>
    </citation>
    <scope>NUCLEOTIDE SEQUENCE [LARGE SCALE GENOMIC DNA]</scope>
    <source>
        <strain evidence="2">Tokyo 01</strain>
    </source>
</reference>
<dbReference type="NCBIfam" id="TIGR01488">
    <property type="entry name" value="HAD-SF-IB"/>
    <property type="match status" value="1"/>
</dbReference>
<comment type="caution">
    <text evidence="1">The sequence shown here is derived from an EMBL/GenBank/DDBJ whole genome shotgun (WGS) entry which is preliminary data.</text>
</comment>
<dbReference type="Gene3D" id="3.90.1470.20">
    <property type="match status" value="1"/>
</dbReference>
<gene>
    <name evidence="1" type="ORF">DENIS_3758</name>
</gene>
<reference evidence="2" key="2">
    <citation type="submission" date="2019-01" db="EMBL/GenBank/DDBJ databases">
        <title>Genome sequence of Desulfonema ishimotonii strain Tokyo 01.</title>
        <authorList>
            <person name="Fukui M."/>
        </authorList>
    </citation>
    <scope>NUCLEOTIDE SEQUENCE [LARGE SCALE GENOMIC DNA]</scope>
    <source>
        <strain evidence="2">Tokyo 01</strain>
    </source>
</reference>
<evidence type="ECO:0000313" key="1">
    <source>
        <dbReference type="EMBL" id="GBC62781.1"/>
    </source>
</evidence>
<dbReference type="SUPFAM" id="SSF56784">
    <property type="entry name" value="HAD-like"/>
    <property type="match status" value="1"/>
</dbReference>
<dbReference type="InterPro" id="IPR036412">
    <property type="entry name" value="HAD-like_sf"/>
</dbReference>
<evidence type="ECO:0000313" key="2">
    <source>
        <dbReference type="Proteomes" id="UP000288096"/>
    </source>
</evidence>
<dbReference type="EMBL" id="BEXT01000001">
    <property type="protein sequence ID" value="GBC62781.1"/>
    <property type="molecule type" value="Genomic_DNA"/>
</dbReference>
<dbReference type="Proteomes" id="UP000288096">
    <property type="component" value="Unassembled WGS sequence"/>
</dbReference>
<name>A0A401G0P2_9BACT</name>
<sequence length="220" mass="24915">MKRIVFCDFDRTITVRETFVDILRRFAGESYDKVAPSFRSGKVTLRQGVRMLVESIPSDRYPEMLAHIRRQDIRPGFPEFLDFLAERAVPFVVISGGLIGLVSARLESLSDRIHAIHAADVRDDGDYLQVESPFEGGTELVAKVDVMSRYVFDEAVAIGDGLTDRNIAMTASVVFARDGLQAWLRESGKAFFAWEDFFDIRERLARMWDLEKEAGSGNKL</sequence>